<dbReference type="EMBL" id="FNQC01000016">
    <property type="protein sequence ID" value="SDZ47747.1"/>
    <property type="molecule type" value="Genomic_DNA"/>
</dbReference>
<dbReference type="InterPro" id="IPR032508">
    <property type="entry name" value="FecR_C"/>
</dbReference>
<dbReference type="PANTHER" id="PTHR30273">
    <property type="entry name" value="PERIPLASMIC SIGNAL SENSOR AND SIGMA FACTOR ACTIVATOR FECR-RELATED"/>
    <property type="match status" value="1"/>
</dbReference>
<keyword evidence="1" id="KW-0812">Transmembrane</keyword>
<evidence type="ECO:0000313" key="4">
    <source>
        <dbReference type="EMBL" id="SDZ47747.1"/>
    </source>
</evidence>
<sequence>MDKKNPFYRYSKNLLSDSERKRLDLFFEKESFRTKEWDEKSMGKKDEVSTRIWSSLKVSQKEKPKNKSFKRIPLEFAAVFMLMIVAGLYSWINVGNQLETGSGNGKEYHTVAGQRSTIILPDGSTVILNSMSKLSYSKNFNGNNRQVVLEGEAYFEITHDSGRPFIVVSDQLTTQVLGTEFLVKSFANEARSVSVKSGKVLVQNRNDNNNEGVSEQILYAEETVSLDFEKGILRKKPADLKKALAWISGEIFMDNMSLGELALLLERTYAVKIIFKDPLLKSCSISGKLGKMNISEVMDVISSTMALKYNIVHRNIFIEGNSCKTKMPM</sequence>
<dbReference type="Pfam" id="PF04773">
    <property type="entry name" value="FecR"/>
    <property type="match status" value="1"/>
</dbReference>
<evidence type="ECO:0000256" key="1">
    <source>
        <dbReference type="SAM" id="Phobius"/>
    </source>
</evidence>
<keyword evidence="1" id="KW-0472">Membrane</keyword>
<feature type="transmembrane region" description="Helical" evidence="1">
    <location>
        <begin position="72"/>
        <end position="92"/>
    </location>
</feature>
<protein>
    <submittedName>
        <fullName evidence="4">FecR family protein</fullName>
    </submittedName>
</protein>
<organism evidence="4 5">
    <name type="scientific">Rhodonellum ikkaensis</name>
    <dbReference type="NCBI Taxonomy" id="336829"/>
    <lineage>
        <taxon>Bacteria</taxon>
        <taxon>Pseudomonadati</taxon>
        <taxon>Bacteroidota</taxon>
        <taxon>Cytophagia</taxon>
        <taxon>Cytophagales</taxon>
        <taxon>Cytophagaceae</taxon>
        <taxon>Rhodonellum</taxon>
    </lineage>
</organism>
<dbReference type="Pfam" id="PF16344">
    <property type="entry name" value="FecR_C"/>
    <property type="match status" value="1"/>
</dbReference>
<evidence type="ECO:0000259" key="3">
    <source>
        <dbReference type="Pfam" id="PF16344"/>
    </source>
</evidence>
<accession>A0A1H3TCR7</accession>
<keyword evidence="1" id="KW-1133">Transmembrane helix</keyword>
<feature type="domain" description="Protein FecR C-terminal" evidence="3">
    <location>
        <begin position="251"/>
        <end position="318"/>
    </location>
</feature>
<gene>
    <name evidence="4" type="ORF">SAMN05444412_11673</name>
</gene>
<dbReference type="InterPro" id="IPR012373">
    <property type="entry name" value="Ferrdict_sens_TM"/>
</dbReference>
<dbReference type="RefSeq" id="WP_019599752.1">
    <property type="nucleotide sequence ID" value="NZ_FNQC01000016.1"/>
</dbReference>
<reference evidence="4 5" key="1">
    <citation type="submission" date="2016-10" db="EMBL/GenBank/DDBJ databases">
        <authorList>
            <person name="Varghese N."/>
            <person name="Submissions S."/>
        </authorList>
    </citation>
    <scope>NUCLEOTIDE SEQUENCE [LARGE SCALE GENOMIC DNA]</scope>
    <source>
        <strain evidence="4 5">DSM 17997</strain>
    </source>
</reference>
<comment type="caution">
    <text evidence="4">The sequence shown here is derived from an EMBL/GenBank/DDBJ whole genome shotgun (WGS) entry which is preliminary data.</text>
</comment>
<proteinExistence type="predicted"/>
<evidence type="ECO:0000259" key="2">
    <source>
        <dbReference type="Pfam" id="PF04773"/>
    </source>
</evidence>
<evidence type="ECO:0000313" key="5">
    <source>
        <dbReference type="Proteomes" id="UP000199663"/>
    </source>
</evidence>
<dbReference type="Gene3D" id="3.55.50.30">
    <property type="match status" value="1"/>
</dbReference>
<dbReference type="Proteomes" id="UP000199663">
    <property type="component" value="Unassembled WGS sequence"/>
</dbReference>
<feature type="domain" description="FecR protein" evidence="2">
    <location>
        <begin position="107"/>
        <end position="200"/>
    </location>
</feature>
<dbReference type="PIRSF" id="PIRSF018266">
    <property type="entry name" value="FecR"/>
    <property type="match status" value="1"/>
</dbReference>
<dbReference type="PANTHER" id="PTHR30273:SF2">
    <property type="entry name" value="PROTEIN FECR"/>
    <property type="match status" value="1"/>
</dbReference>
<dbReference type="Gene3D" id="2.60.120.1440">
    <property type="match status" value="1"/>
</dbReference>
<keyword evidence="5" id="KW-1185">Reference proteome</keyword>
<dbReference type="InterPro" id="IPR006860">
    <property type="entry name" value="FecR"/>
</dbReference>
<name>A0A1H3TCR7_9BACT</name>